<comment type="caution">
    <text evidence="2">The sequence shown here is derived from an EMBL/GenBank/DDBJ whole genome shotgun (WGS) entry which is preliminary data.</text>
</comment>
<proteinExistence type="predicted"/>
<keyword evidence="3" id="KW-1185">Reference proteome</keyword>
<dbReference type="Proteomes" id="UP000654918">
    <property type="component" value="Unassembled WGS sequence"/>
</dbReference>
<feature type="region of interest" description="Disordered" evidence="1">
    <location>
        <begin position="1"/>
        <end position="52"/>
    </location>
</feature>
<reference evidence="2" key="1">
    <citation type="journal article" date="2020" name="Phytopathology">
        <title>Genome Sequence Resources of Colletotrichum truncatum, C. plurivorum, C. musicola, and C. sojae: Four Species Pathogenic to Soybean (Glycine max).</title>
        <authorList>
            <person name="Rogerio F."/>
            <person name="Boufleur T.R."/>
            <person name="Ciampi-Guillardi M."/>
            <person name="Sukno S.A."/>
            <person name="Thon M.R."/>
            <person name="Massola Junior N.S."/>
            <person name="Baroncelli R."/>
        </authorList>
    </citation>
    <scope>NUCLEOTIDE SEQUENCE</scope>
    <source>
        <strain evidence="2">LFN00145</strain>
    </source>
</reference>
<sequence>MEMPLPDSGQQLTIGQGGGAGKKKEKARREKTFSLIEELSSTSHDPSGQRDGCRARGWDTGWWEKACRAVAAACPVLRAPHAWPEAVTDDTQVKSRLERRHACSLGPSTRFQSGMDGQGILWDDVTDESVGDGAAYPDTIKASSSPMSTAKPTVLWPTGCRSIPVWATASTASD</sequence>
<gene>
    <name evidence="2" type="ORF">CPLU01_03792</name>
</gene>
<evidence type="ECO:0000313" key="2">
    <source>
        <dbReference type="EMBL" id="KAF6836294.1"/>
    </source>
</evidence>
<evidence type="ECO:0000313" key="3">
    <source>
        <dbReference type="Proteomes" id="UP000654918"/>
    </source>
</evidence>
<accession>A0A8H6KRC5</accession>
<evidence type="ECO:0000256" key="1">
    <source>
        <dbReference type="SAM" id="MobiDB-lite"/>
    </source>
</evidence>
<protein>
    <submittedName>
        <fullName evidence="2">Uncharacterized protein</fullName>
    </submittedName>
</protein>
<dbReference type="AlphaFoldDB" id="A0A8H6KRC5"/>
<dbReference type="EMBL" id="WIGO01000033">
    <property type="protein sequence ID" value="KAF6836294.1"/>
    <property type="molecule type" value="Genomic_DNA"/>
</dbReference>
<name>A0A8H6KRC5_9PEZI</name>
<organism evidence="2 3">
    <name type="scientific">Colletotrichum plurivorum</name>
    <dbReference type="NCBI Taxonomy" id="2175906"/>
    <lineage>
        <taxon>Eukaryota</taxon>
        <taxon>Fungi</taxon>
        <taxon>Dikarya</taxon>
        <taxon>Ascomycota</taxon>
        <taxon>Pezizomycotina</taxon>
        <taxon>Sordariomycetes</taxon>
        <taxon>Hypocreomycetidae</taxon>
        <taxon>Glomerellales</taxon>
        <taxon>Glomerellaceae</taxon>
        <taxon>Colletotrichum</taxon>
        <taxon>Colletotrichum orchidearum species complex</taxon>
    </lineage>
</organism>